<dbReference type="GO" id="GO:0008483">
    <property type="term" value="F:transaminase activity"/>
    <property type="evidence" value="ECO:0007669"/>
    <property type="project" value="UniProtKB-KW"/>
</dbReference>
<keyword evidence="6" id="KW-0663">Pyridoxal phosphate</keyword>
<evidence type="ECO:0000256" key="1">
    <source>
        <dbReference type="ARBA" id="ARBA00001933"/>
    </source>
</evidence>
<protein>
    <submittedName>
        <fullName evidence="8">GntR family transcriptional regulator</fullName>
    </submittedName>
</protein>
<accession>A0A0F3ITL7</accession>
<organism evidence="8 9">
    <name type="scientific">Elstera litoralis</name>
    <dbReference type="NCBI Taxonomy" id="552518"/>
    <lineage>
        <taxon>Bacteria</taxon>
        <taxon>Pseudomonadati</taxon>
        <taxon>Pseudomonadota</taxon>
        <taxon>Alphaproteobacteria</taxon>
        <taxon>Rhodospirillales</taxon>
        <taxon>Rhodospirillaceae</taxon>
        <taxon>Elstera</taxon>
    </lineage>
</organism>
<dbReference type="GO" id="GO:0030170">
    <property type="term" value="F:pyridoxal phosphate binding"/>
    <property type="evidence" value="ECO:0007669"/>
    <property type="project" value="InterPro"/>
</dbReference>
<dbReference type="GO" id="GO:1901605">
    <property type="term" value="P:alpha-amino acid metabolic process"/>
    <property type="evidence" value="ECO:0007669"/>
    <property type="project" value="TreeGrafter"/>
</dbReference>
<dbReference type="InterPro" id="IPR004839">
    <property type="entry name" value="Aminotransferase_I/II_large"/>
</dbReference>
<name>A0A0F3ITL7_9PROT</name>
<evidence type="ECO:0000313" key="9">
    <source>
        <dbReference type="Proteomes" id="UP000033774"/>
    </source>
</evidence>
<keyword evidence="9" id="KW-1185">Reference proteome</keyword>
<dbReference type="Gene3D" id="3.40.640.10">
    <property type="entry name" value="Type I PLP-dependent aspartate aminotransferase-like (Major domain)"/>
    <property type="match status" value="1"/>
</dbReference>
<evidence type="ECO:0000256" key="3">
    <source>
        <dbReference type="ARBA" id="ARBA00011738"/>
    </source>
</evidence>
<proteinExistence type="inferred from homology"/>
<dbReference type="InterPro" id="IPR015424">
    <property type="entry name" value="PyrdxlP-dep_Trfase"/>
</dbReference>
<gene>
    <name evidence="8" type="ORF">VZ95_08060</name>
</gene>
<evidence type="ECO:0000256" key="4">
    <source>
        <dbReference type="ARBA" id="ARBA00022576"/>
    </source>
</evidence>
<evidence type="ECO:0000256" key="2">
    <source>
        <dbReference type="ARBA" id="ARBA00007441"/>
    </source>
</evidence>
<comment type="cofactor">
    <cofactor evidence="1">
        <name>pyridoxal 5'-phosphate</name>
        <dbReference type="ChEBI" id="CHEBI:597326"/>
    </cofactor>
</comment>
<dbReference type="EMBL" id="LAJY01000179">
    <property type="protein sequence ID" value="KJV09972.1"/>
    <property type="molecule type" value="Genomic_DNA"/>
</dbReference>
<evidence type="ECO:0000313" key="8">
    <source>
        <dbReference type="EMBL" id="KJV09972.1"/>
    </source>
</evidence>
<dbReference type="Gene3D" id="3.90.1150.10">
    <property type="entry name" value="Aspartate Aminotransferase, domain 1"/>
    <property type="match status" value="1"/>
</dbReference>
<evidence type="ECO:0000256" key="5">
    <source>
        <dbReference type="ARBA" id="ARBA00022679"/>
    </source>
</evidence>
<dbReference type="Proteomes" id="UP000033774">
    <property type="component" value="Unassembled WGS sequence"/>
</dbReference>
<reference evidence="8 9" key="1">
    <citation type="submission" date="2015-03" db="EMBL/GenBank/DDBJ databases">
        <title>Draft genome sequence of Elstera litoralis.</title>
        <authorList>
            <person name="Rahalkar M.C."/>
            <person name="Dhakephalkar P.K."/>
            <person name="Pore S.D."/>
            <person name="Arora P."/>
            <person name="Kapse N.G."/>
            <person name="Pandit P.S."/>
        </authorList>
    </citation>
    <scope>NUCLEOTIDE SEQUENCE [LARGE SCALE GENOMIC DNA]</scope>
    <source>
        <strain evidence="8 9">Dia-1</strain>
    </source>
</reference>
<keyword evidence="5" id="KW-0808">Transferase</keyword>
<dbReference type="CDD" id="cd00609">
    <property type="entry name" value="AAT_like"/>
    <property type="match status" value="1"/>
</dbReference>
<dbReference type="PANTHER" id="PTHR42790:SF19">
    <property type="entry name" value="KYNURENINE_ALPHA-AMINOADIPATE AMINOTRANSFERASE, MITOCHONDRIAL"/>
    <property type="match status" value="1"/>
</dbReference>
<dbReference type="SUPFAM" id="SSF53383">
    <property type="entry name" value="PLP-dependent transferases"/>
    <property type="match status" value="1"/>
</dbReference>
<dbReference type="PANTHER" id="PTHR42790">
    <property type="entry name" value="AMINOTRANSFERASE"/>
    <property type="match status" value="1"/>
</dbReference>
<comment type="caution">
    <text evidence="8">The sequence shown here is derived from an EMBL/GenBank/DDBJ whole genome shotgun (WGS) entry which is preliminary data.</text>
</comment>
<evidence type="ECO:0000256" key="6">
    <source>
        <dbReference type="ARBA" id="ARBA00022898"/>
    </source>
</evidence>
<dbReference type="PATRIC" id="fig|552518.3.peg.831"/>
<dbReference type="OrthoDB" id="9804020at2"/>
<evidence type="ECO:0000259" key="7">
    <source>
        <dbReference type="Pfam" id="PF00155"/>
    </source>
</evidence>
<dbReference type="InterPro" id="IPR050859">
    <property type="entry name" value="Class-I_PLP-dep_aminotransf"/>
</dbReference>
<dbReference type="InterPro" id="IPR015422">
    <property type="entry name" value="PyrdxlP-dep_Trfase_small"/>
</dbReference>
<sequence length="419" mass="45844">MSIDWNTAFAPRALKLTASEIRELLKLINQPDIISFAGGIPDPALFPHAILAETFHEILSNPATRDAALQYSVSEGYQPLREWLAQTYLPKIGIATHADNILITNGSQQGLEFLAKLFIGTGDRIIVTNPSYLGALQAFSLYEPTFVTVPVQDDGVDLAALEAEMAKGAKFFYLTPDFGNPCGATVSLAQRRAMLELAYRYGIAIIEDSAYDQLRYDGEPVPPLLALDSDRLNQPRPLSEATAQGQVIYTGTFSKSIVPALRIGWIVAPQPVLQKLVLMKQASDLHTPTLNQMAMFKVAETIIFDHAAKIRAVYRERRDAMLTALNEFMPDGVSWTEPEGGMFVWVTLPEGLDAAEILAKSIAEIRVAFVPGAAFYPDRSGKNTIRLSFSVPPPEKVRDGIKRLGGLITEAVAALKVDA</sequence>
<dbReference type="AlphaFoldDB" id="A0A0F3ITL7"/>
<comment type="similarity">
    <text evidence="2">Belongs to the class-I pyridoxal-phosphate-dependent aminotransferase family.</text>
</comment>
<dbReference type="Pfam" id="PF00155">
    <property type="entry name" value="Aminotran_1_2"/>
    <property type="match status" value="1"/>
</dbReference>
<keyword evidence="4" id="KW-0032">Aminotransferase</keyword>
<dbReference type="InterPro" id="IPR015421">
    <property type="entry name" value="PyrdxlP-dep_Trfase_major"/>
</dbReference>
<dbReference type="FunFam" id="3.40.640.10:FF:000053">
    <property type="entry name" value="Aminotransferase, class I"/>
    <property type="match status" value="1"/>
</dbReference>
<feature type="domain" description="Aminotransferase class I/classII large" evidence="7">
    <location>
        <begin position="63"/>
        <end position="404"/>
    </location>
</feature>
<comment type="subunit">
    <text evidence="3">Homodimer.</text>
</comment>